<feature type="transmembrane region" description="Helical" evidence="1">
    <location>
        <begin position="322"/>
        <end position="341"/>
    </location>
</feature>
<proteinExistence type="predicted"/>
<dbReference type="eggNOG" id="COG2304">
    <property type="taxonomic scope" value="Bacteria"/>
</dbReference>
<organism evidence="3 4">
    <name type="scientific">Beutenbergia cavernae (strain ATCC BAA-8 / DSM 12333 / CCUG 43141 / JCM 11478 / NBRC 16432 / NCIMB 13614 / HKI 0122)</name>
    <dbReference type="NCBI Taxonomy" id="471853"/>
    <lineage>
        <taxon>Bacteria</taxon>
        <taxon>Bacillati</taxon>
        <taxon>Actinomycetota</taxon>
        <taxon>Actinomycetes</taxon>
        <taxon>Micrococcales</taxon>
        <taxon>Beutenbergiaceae</taxon>
        <taxon>Beutenbergia</taxon>
    </lineage>
</organism>
<dbReference type="SUPFAM" id="SSF53300">
    <property type="entry name" value="vWA-like"/>
    <property type="match status" value="1"/>
</dbReference>
<dbReference type="EMBL" id="CP001618">
    <property type="protein sequence ID" value="ACQ82201.1"/>
    <property type="molecule type" value="Genomic_DNA"/>
</dbReference>
<evidence type="ECO:0000259" key="2">
    <source>
        <dbReference type="PROSITE" id="PS50234"/>
    </source>
</evidence>
<dbReference type="STRING" id="471853.Bcav_3960"/>
<accession>C5C561</accession>
<name>C5C561_BEUC1</name>
<protein>
    <submittedName>
        <fullName evidence="3">von Willebrand factor type A</fullName>
    </submittedName>
</protein>
<dbReference type="Proteomes" id="UP000007962">
    <property type="component" value="Chromosome"/>
</dbReference>
<dbReference type="InterPro" id="IPR036465">
    <property type="entry name" value="vWFA_dom_sf"/>
</dbReference>
<dbReference type="InterPro" id="IPR002035">
    <property type="entry name" value="VWF_A"/>
</dbReference>
<keyword evidence="1" id="KW-0812">Transmembrane</keyword>
<gene>
    <name evidence="3" type="ordered locus">Bcav_3960</name>
</gene>
<feature type="transmembrane region" description="Helical" evidence="1">
    <location>
        <begin position="60"/>
        <end position="81"/>
    </location>
</feature>
<keyword evidence="4" id="KW-1185">Reference proteome</keyword>
<evidence type="ECO:0000256" key="1">
    <source>
        <dbReference type="SAM" id="Phobius"/>
    </source>
</evidence>
<dbReference type="Gene3D" id="3.40.50.410">
    <property type="entry name" value="von Willebrand factor, type A domain"/>
    <property type="match status" value="1"/>
</dbReference>
<evidence type="ECO:0000313" key="4">
    <source>
        <dbReference type="Proteomes" id="UP000007962"/>
    </source>
</evidence>
<dbReference type="OrthoDB" id="4623238at2"/>
<dbReference type="PROSITE" id="PS50234">
    <property type="entry name" value="VWFA"/>
    <property type="match status" value="1"/>
</dbReference>
<dbReference type="RefSeq" id="WP_015884438.1">
    <property type="nucleotide sequence ID" value="NC_012669.1"/>
</dbReference>
<evidence type="ECO:0000313" key="3">
    <source>
        <dbReference type="EMBL" id="ACQ82201.1"/>
    </source>
</evidence>
<feature type="transmembrane region" description="Helical" evidence="1">
    <location>
        <begin position="6"/>
        <end position="25"/>
    </location>
</feature>
<reference evidence="3 4" key="1">
    <citation type="journal article" date="2009" name="Stand. Genomic Sci.">
        <title>Complete genome sequence of Beutenbergia cavernae type strain (HKI 0122).</title>
        <authorList>
            <person name="Land M."/>
            <person name="Pukall R."/>
            <person name="Abt B."/>
            <person name="Goker M."/>
            <person name="Rohde M."/>
            <person name="Glavina Del Rio T."/>
            <person name="Tice H."/>
            <person name="Copeland A."/>
            <person name="Cheng J.F."/>
            <person name="Lucas S."/>
            <person name="Chen F."/>
            <person name="Nolan M."/>
            <person name="Bruce D."/>
            <person name="Goodwin L."/>
            <person name="Pitluck S."/>
            <person name="Ivanova N."/>
            <person name="Mavromatis K."/>
            <person name="Ovchinnikova G."/>
            <person name="Pati A."/>
            <person name="Chen A."/>
            <person name="Palaniappan K."/>
            <person name="Hauser L."/>
            <person name="Chang Y.J."/>
            <person name="Jefferies C.C."/>
            <person name="Saunders E."/>
            <person name="Brettin T."/>
            <person name="Detter J.C."/>
            <person name="Han C."/>
            <person name="Chain P."/>
            <person name="Bristow J."/>
            <person name="Eisen J.A."/>
            <person name="Markowitz V."/>
            <person name="Hugenholtz P."/>
            <person name="Kyrpides N.C."/>
            <person name="Klenk H.P."/>
            <person name="Lapidus A."/>
        </authorList>
    </citation>
    <scope>NUCLEOTIDE SEQUENCE [LARGE SCALE GENOMIC DNA]</scope>
    <source>
        <strain evidence="4">ATCC BAA-8 / DSM 12333 / NBRC 16432</strain>
    </source>
</reference>
<feature type="domain" description="VWFA" evidence="2">
    <location>
        <begin position="97"/>
        <end position="300"/>
    </location>
</feature>
<dbReference type="KEGG" id="bcv:Bcav_3960"/>
<dbReference type="SMART" id="SM00327">
    <property type="entry name" value="VWA"/>
    <property type="match status" value="1"/>
</dbReference>
<keyword evidence="1" id="KW-0472">Membrane</keyword>
<dbReference type="HOGENOM" id="CLU_046646_1_0_11"/>
<dbReference type="AlphaFoldDB" id="C5C561"/>
<sequence length="343" mass="37032">MVTMHPWAIWATIGVIVVAGVVGYLTRRGPRSQDSVRWVANAGYLTQLASYRSRLSLYRIGLAVVGAVLLVGTVAAGAALARPIDRQVRNDELATRDIVLCLDVSGSMVEYDTQIIDTYLQLLDSFEGERIALSIWNSTSRTVFPLTDDYTLVREELETARAALDFDVDSLDDWSYDQEALDRLLAFIAGTEGGDGESSSLVGDGLASCGLLFDESETDRSRSIILATDNEVFGEPVYTLPEAGDFVTERGITIFGIYAGAVTSTSAAQEKEYQDVVAANGGLFFTSDDPAAVDGIIDSISNQQAVDLDATPEVVISDRPEAMFAVLAVSSAAFVLLVWRLRS</sequence>
<keyword evidence="1" id="KW-1133">Transmembrane helix</keyword>